<dbReference type="Gene3D" id="2.30.30.190">
    <property type="entry name" value="CAP Gly-rich-like domain"/>
    <property type="match status" value="3"/>
</dbReference>
<gene>
    <name evidence="8" type="ORF">RFI_40129</name>
</gene>
<evidence type="ECO:0000313" key="8">
    <source>
        <dbReference type="EMBL" id="ETN97400.1"/>
    </source>
</evidence>
<organism evidence="8 9">
    <name type="scientific">Reticulomyxa filosa</name>
    <dbReference type="NCBI Taxonomy" id="46433"/>
    <lineage>
        <taxon>Eukaryota</taxon>
        <taxon>Sar</taxon>
        <taxon>Rhizaria</taxon>
        <taxon>Retaria</taxon>
        <taxon>Foraminifera</taxon>
        <taxon>Monothalamids</taxon>
        <taxon>Reticulomyxidae</taxon>
        <taxon>Reticulomyxa</taxon>
    </lineage>
</organism>
<reference evidence="8 9" key="1">
    <citation type="journal article" date="2013" name="Curr. Biol.">
        <title>The Genome of the Foraminiferan Reticulomyxa filosa.</title>
        <authorList>
            <person name="Glockner G."/>
            <person name="Hulsmann N."/>
            <person name="Schleicher M."/>
            <person name="Noegel A.A."/>
            <person name="Eichinger L."/>
            <person name="Gallinger C."/>
            <person name="Pawlowski J."/>
            <person name="Sierra R."/>
            <person name="Euteneuer U."/>
            <person name="Pillet L."/>
            <person name="Moustafa A."/>
            <person name="Platzer M."/>
            <person name="Groth M."/>
            <person name="Szafranski K."/>
            <person name="Schliwa M."/>
        </authorList>
    </citation>
    <scope>NUCLEOTIDE SEQUENCE [LARGE SCALE GENOMIC DNA]</scope>
</reference>
<proteinExistence type="predicted"/>
<keyword evidence="4" id="KW-0243">Dynein</keyword>
<feature type="domain" description="CAP-Gly" evidence="7">
    <location>
        <begin position="43"/>
        <end position="76"/>
    </location>
</feature>
<keyword evidence="5" id="KW-0175">Coiled coil</keyword>
<evidence type="ECO:0000256" key="4">
    <source>
        <dbReference type="ARBA" id="ARBA00023017"/>
    </source>
</evidence>
<accession>X6L7N6</accession>
<dbReference type="SMART" id="SM01052">
    <property type="entry name" value="CAP_GLY"/>
    <property type="match status" value="2"/>
</dbReference>
<keyword evidence="2" id="KW-0963">Cytoplasm</keyword>
<evidence type="ECO:0000259" key="7">
    <source>
        <dbReference type="PROSITE" id="PS50245"/>
    </source>
</evidence>
<dbReference type="AlphaFoldDB" id="X6L7N6"/>
<dbReference type="OrthoDB" id="2130750at2759"/>
<dbReference type="PANTHER" id="PTHR18916:SF6">
    <property type="entry name" value="DYNACTIN SUBUNIT 1"/>
    <property type="match status" value="1"/>
</dbReference>
<dbReference type="GO" id="GO:0005874">
    <property type="term" value="C:microtubule"/>
    <property type="evidence" value="ECO:0007669"/>
    <property type="project" value="UniProtKB-KW"/>
</dbReference>
<evidence type="ECO:0000313" key="9">
    <source>
        <dbReference type="Proteomes" id="UP000023152"/>
    </source>
</evidence>
<dbReference type="InterPro" id="IPR000938">
    <property type="entry name" value="CAP-Gly_domain"/>
</dbReference>
<keyword evidence="9" id="KW-1185">Reference proteome</keyword>
<dbReference type="GO" id="GO:0051286">
    <property type="term" value="C:cell tip"/>
    <property type="evidence" value="ECO:0007669"/>
    <property type="project" value="TreeGrafter"/>
</dbReference>
<sequence>MYMYMYMYINTIKSFIRTQTTIGKSGVVKYIGKTEFSQDEPVVGVELDYWTANATDGSLFGKRYFDTLPGKGFFIRKTSFASLNEMIGDKEREHILRQNSLALENFELRALPVYFDVGDHVVTSEGQSGIVKFLGPANFSSGEMVGLALDEWDPNGHTGTVRNEKYFEAKEGHGWFVRADKITMKIENEQEWKIKKLEMERRKAKKKSRMKIELGQRVQISGGQRGSVLFYAKTDFGGNDKWVGLQLDDWAMGIL</sequence>
<dbReference type="PANTHER" id="PTHR18916">
    <property type="entry name" value="DYNACTIN 1-RELATED MICROTUBULE-BINDING"/>
    <property type="match status" value="1"/>
</dbReference>
<evidence type="ECO:0000256" key="5">
    <source>
        <dbReference type="ARBA" id="ARBA00023054"/>
    </source>
</evidence>
<name>X6L7N6_RETFI</name>
<dbReference type="Proteomes" id="UP000023152">
    <property type="component" value="Unassembled WGS sequence"/>
</dbReference>
<dbReference type="InterPro" id="IPR036859">
    <property type="entry name" value="CAP-Gly_dom_sf"/>
</dbReference>
<dbReference type="GO" id="GO:0000132">
    <property type="term" value="P:establishment of mitotic spindle orientation"/>
    <property type="evidence" value="ECO:0007669"/>
    <property type="project" value="TreeGrafter"/>
</dbReference>
<dbReference type="EMBL" id="ASPP01049851">
    <property type="protein sequence ID" value="ETN97400.1"/>
    <property type="molecule type" value="Genomic_DNA"/>
</dbReference>
<evidence type="ECO:0000256" key="3">
    <source>
        <dbReference type="ARBA" id="ARBA00022701"/>
    </source>
</evidence>
<feature type="domain" description="CAP-Gly" evidence="7">
    <location>
        <begin position="135"/>
        <end position="178"/>
    </location>
</feature>
<dbReference type="GO" id="GO:0030286">
    <property type="term" value="C:dynein complex"/>
    <property type="evidence" value="ECO:0007669"/>
    <property type="project" value="UniProtKB-KW"/>
</dbReference>
<dbReference type="SUPFAM" id="SSF74924">
    <property type="entry name" value="Cap-Gly domain"/>
    <property type="match status" value="3"/>
</dbReference>
<dbReference type="PROSITE" id="PS50245">
    <property type="entry name" value="CAP_GLY_2"/>
    <property type="match status" value="2"/>
</dbReference>
<evidence type="ECO:0000256" key="2">
    <source>
        <dbReference type="ARBA" id="ARBA00022490"/>
    </source>
</evidence>
<keyword evidence="3" id="KW-0493">Microtubule</keyword>
<comment type="caution">
    <text evidence="8">The sequence shown here is derived from an EMBL/GenBank/DDBJ whole genome shotgun (WGS) entry which is preliminary data.</text>
</comment>
<evidence type="ECO:0000256" key="6">
    <source>
        <dbReference type="ARBA" id="ARBA00023212"/>
    </source>
</evidence>
<evidence type="ECO:0000256" key="1">
    <source>
        <dbReference type="ARBA" id="ARBA00004186"/>
    </source>
</evidence>
<comment type="subcellular location">
    <subcellularLocation>
        <location evidence="1">Cytoplasm</location>
        <location evidence="1">Cytoskeleton</location>
        <location evidence="1">Spindle</location>
    </subcellularLocation>
</comment>
<dbReference type="Pfam" id="PF01302">
    <property type="entry name" value="CAP_GLY"/>
    <property type="match status" value="2"/>
</dbReference>
<protein>
    <recommendedName>
        <fullName evidence="7">CAP-Gly domain-containing protein</fullName>
    </recommendedName>
</protein>
<dbReference type="GO" id="GO:0005819">
    <property type="term" value="C:spindle"/>
    <property type="evidence" value="ECO:0007669"/>
    <property type="project" value="UniProtKB-SubCell"/>
</dbReference>
<keyword evidence="6" id="KW-0206">Cytoskeleton</keyword>